<feature type="signal peptide" evidence="5">
    <location>
        <begin position="1"/>
        <end position="22"/>
    </location>
</feature>
<dbReference type="AlphaFoldDB" id="A0A7L3IGF9"/>
<dbReference type="Gene3D" id="2.40.50.40">
    <property type="match status" value="1"/>
</dbReference>
<dbReference type="SMART" id="SM00199">
    <property type="entry name" value="SCY"/>
    <property type="match status" value="1"/>
</dbReference>
<evidence type="ECO:0000259" key="6">
    <source>
        <dbReference type="SMART" id="SM00199"/>
    </source>
</evidence>
<gene>
    <name evidence="7" type="primary">Ccl13</name>
    <name evidence="7" type="ORF">PARPUN_R13714</name>
</gene>
<feature type="non-terminal residue" evidence="7">
    <location>
        <position position="1"/>
    </location>
</feature>
<keyword evidence="3" id="KW-0202">Cytokine</keyword>
<keyword evidence="4 5" id="KW-0732">Signal</keyword>
<name>A0A7L3IGF9_9PASS</name>
<protein>
    <submittedName>
        <fullName evidence="7">CCL13 protein</fullName>
    </submittedName>
</protein>
<dbReference type="Pfam" id="PF00048">
    <property type="entry name" value="IL8"/>
    <property type="match status" value="1"/>
</dbReference>
<evidence type="ECO:0000256" key="1">
    <source>
        <dbReference type="ARBA" id="ARBA00010868"/>
    </source>
</evidence>
<dbReference type="InterPro" id="IPR039809">
    <property type="entry name" value="Chemokine_b/g/d"/>
</dbReference>
<reference evidence="7 8" key="1">
    <citation type="submission" date="2019-09" db="EMBL/GenBank/DDBJ databases">
        <title>Bird 10,000 Genomes (B10K) Project - Family phase.</title>
        <authorList>
            <person name="Zhang G."/>
        </authorList>
    </citation>
    <scope>NUCLEOTIDE SEQUENCE [LARGE SCALE GENOMIC DNA]</scope>
    <source>
        <strain evidence="7">B10K-DU-029-51</strain>
    </source>
</reference>
<organism evidence="7 8">
    <name type="scientific">Pardalotus punctatus</name>
    <name type="common">spotted pardalote</name>
    <dbReference type="NCBI Taxonomy" id="254575"/>
    <lineage>
        <taxon>Eukaryota</taxon>
        <taxon>Metazoa</taxon>
        <taxon>Chordata</taxon>
        <taxon>Craniata</taxon>
        <taxon>Vertebrata</taxon>
        <taxon>Euteleostomi</taxon>
        <taxon>Archelosauria</taxon>
        <taxon>Archosauria</taxon>
        <taxon>Dinosauria</taxon>
        <taxon>Saurischia</taxon>
        <taxon>Theropoda</taxon>
        <taxon>Coelurosauria</taxon>
        <taxon>Aves</taxon>
        <taxon>Neognathae</taxon>
        <taxon>Neoaves</taxon>
        <taxon>Telluraves</taxon>
        <taxon>Australaves</taxon>
        <taxon>Passeriformes</taxon>
        <taxon>Meliphagoidea</taxon>
        <taxon>Pardalotidae</taxon>
        <taxon>Pardalotus</taxon>
    </lineage>
</organism>
<dbReference type="GO" id="GO:0048020">
    <property type="term" value="F:CCR chemokine receptor binding"/>
    <property type="evidence" value="ECO:0007669"/>
    <property type="project" value="TreeGrafter"/>
</dbReference>
<evidence type="ECO:0000313" key="8">
    <source>
        <dbReference type="Proteomes" id="UP000570592"/>
    </source>
</evidence>
<evidence type="ECO:0000256" key="3">
    <source>
        <dbReference type="ARBA" id="ARBA00022514"/>
    </source>
</evidence>
<dbReference type="GO" id="GO:0048245">
    <property type="term" value="P:eosinophil chemotaxis"/>
    <property type="evidence" value="ECO:0007669"/>
    <property type="project" value="TreeGrafter"/>
</dbReference>
<dbReference type="PANTHER" id="PTHR12015">
    <property type="entry name" value="SMALL INDUCIBLE CYTOKINE A"/>
    <property type="match status" value="1"/>
</dbReference>
<dbReference type="GO" id="GO:0030335">
    <property type="term" value="P:positive regulation of cell migration"/>
    <property type="evidence" value="ECO:0007669"/>
    <property type="project" value="TreeGrafter"/>
</dbReference>
<feature type="non-terminal residue" evidence="7">
    <location>
        <position position="102"/>
    </location>
</feature>
<dbReference type="GO" id="GO:0005615">
    <property type="term" value="C:extracellular space"/>
    <property type="evidence" value="ECO:0007669"/>
    <property type="project" value="UniProtKB-KW"/>
</dbReference>
<dbReference type="InterPro" id="IPR001811">
    <property type="entry name" value="Chemokine_IL8-like_dom"/>
</dbReference>
<dbReference type="GO" id="GO:0006954">
    <property type="term" value="P:inflammatory response"/>
    <property type="evidence" value="ECO:0007669"/>
    <property type="project" value="TreeGrafter"/>
</dbReference>
<dbReference type="EMBL" id="VZTX01021799">
    <property type="protein sequence ID" value="NXU16593.1"/>
    <property type="molecule type" value="Genomic_DNA"/>
</dbReference>
<evidence type="ECO:0000313" key="7">
    <source>
        <dbReference type="EMBL" id="NXU16593.1"/>
    </source>
</evidence>
<evidence type="ECO:0000256" key="5">
    <source>
        <dbReference type="SAM" id="SignalP"/>
    </source>
</evidence>
<dbReference type="SUPFAM" id="SSF54117">
    <property type="entry name" value="Interleukin 8-like chemokines"/>
    <property type="match status" value="1"/>
</dbReference>
<evidence type="ECO:0000256" key="4">
    <source>
        <dbReference type="ARBA" id="ARBA00022729"/>
    </source>
</evidence>
<feature type="chain" id="PRO_5029461670" evidence="5">
    <location>
        <begin position="23"/>
        <end position="102"/>
    </location>
</feature>
<dbReference type="GO" id="GO:0008009">
    <property type="term" value="F:chemokine activity"/>
    <property type="evidence" value="ECO:0007669"/>
    <property type="project" value="InterPro"/>
</dbReference>
<keyword evidence="8" id="KW-1185">Reference proteome</keyword>
<dbReference type="FunFam" id="2.40.50.40:FF:000002">
    <property type="entry name" value="C-C motif chemokine"/>
    <property type="match status" value="1"/>
</dbReference>
<feature type="domain" description="Chemokine interleukin-8-like" evidence="6">
    <location>
        <begin position="39"/>
        <end position="97"/>
    </location>
</feature>
<keyword evidence="2" id="KW-0145">Chemotaxis</keyword>
<dbReference type="GO" id="GO:0070098">
    <property type="term" value="P:chemokine-mediated signaling pathway"/>
    <property type="evidence" value="ECO:0007669"/>
    <property type="project" value="TreeGrafter"/>
</dbReference>
<comment type="caution">
    <text evidence="7">The sequence shown here is derived from an EMBL/GenBank/DDBJ whole genome shotgun (WGS) entry which is preliminary data.</text>
</comment>
<evidence type="ECO:0000256" key="2">
    <source>
        <dbReference type="ARBA" id="ARBA00022500"/>
    </source>
</evidence>
<dbReference type="PANTHER" id="PTHR12015:SF103">
    <property type="entry name" value="C-C MOTIF CHEMOKINE 4-RELATED"/>
    <property type="match status" value="1"/>
</dbReference>
<proteinExistence type="inferred from homology"/>
<dbReference type="InterPro" id="IPR036048">
    <property type="entry name" value="Interleukin_8-like_sf"/>
</dbReference>
<dbReference type="Proteomes" id="UP000570592">
    <property type="component" value="Unassembled WGS sequence"/>
</dbReference>
<sequence length="102" mass="10814">MKVLAATLAALLLLATCSPAEAGLSQGRALSPALADGVPSTCCFTYRRQRIPASRVSSVFVTSSSCTHPAVIVVTTKGKQLCADPQAAWVQELLRHFRSLEN</sequence>
<accession>A0A7L3IGF9</accession>
<comment type="similarity">
    <text evidence="1">Belongs to the intercrine beta (chemokine CC) family.</text>
</comment>
<dbReference type="GO" id="GO:0061844">
    <property type="term" value="P:antimicrobial humoral immune response mediated by antimicrobial peptide"/>
    <property type="evidence" value="ECO:0007669"/>
    <property type="project" value="TreeGrafter"/>
</dbReference>